<dbReference type="EMBL" id="CM055107">
    <property type="protein sequence ID" value="KAJ7527490.1"/>
    <property type="molecule type" value="Genomic_DNA"/>
</dbReference>
<dbReference type="Proteomes" id="UP001162992">
    <property type="component" value="Chromosome 16"/>
</dbReference>
<accession>A0ACC2BCI7</accession>
<evidence type="ECO:0000313" key="2">
    <source>
        <dbReference type="Proteomes" id="UP001162992"/>
    </source>
</evidence>
<protein>
    <submittedName>
        <fullName evidence="1">Uncharacterized protein</fullName>
    </submittedName>
</protein>
<evidence type="ECO:0000313" key="1">
    <source>
        <dbReference type="EMBL" id="KAJ7527490.1"/>
    </source>
</evidence>
<sequence length="126" mass="14010">MVIHENKPVGLKKRRDHGIKQKERPRLMTILEDSEGSRVKPVDANEESDCVIKKEAKPKIRSIPAKLATVMRRLRDSYVSCLQQLDGVGDMSVLAGGGHNIFSPTAAAFHRKPTDWERPIDIVAAG</sequence>
<reference evidence="2" key="1">
    <citation type="journal article" date="2024" name="Proc. Natl. Acad. Sci. U.S.A.">
        <title>Extraordinary preservation of gene collinearity over three hundred million years revealed in homosporous lycophytes.</title>
        <authorList>
            <person name="Li C."/>
            <person name="Wickell D."/>
            <person name="Kuo L.Y."/>
            <person name="Chen X."/>
            <person name="Nie B."/>
            <person name="Liao X."/>
            <person name="Peng D."/>
            <person name="Ji J."/>
            <person name="Jenkins J."/>
            <person name="Williams M."/>
            <person name="Shu S."/>
            <person name="Plott C."/>
            <person name="Barry K."/>
            <person name="Rajasekar S."/>
            <person name="Grimwood J."/>
            <person name="Han X."/>
            <person name="Sun S."/>
            <person name="Hou Z."/>
            <person name="He W."/>
            <person name="Dai G."/>
            <person name="Sun C."/>
            <person name="Schmutz J."/>
            <person name="Leebens-Mack J.H."/>
            <person name="Li F.W."/>
            <person name="Wang L."/>
        </authorList>
    </citation>
    <scope>NUCLEOTIDE SEQUENCE [LARGE SCALE GENOMIC DNA]</scope>
    <source>
        <strain evidence="2">cv. PW_Plant_1</strain>
    </source>
</reference>
<organism evidence="1 2">
    <name type="scientific">Diphasiastrum complanatum</name>
    <name type="common">Issler's clubmoss</name>
    <name type="synonym">Lycopodium complanatum</name>
    <dbReference type="NCBI Taxonomy" id="34168"/>
    <lineage>
        <taxon>Eukaryota</taxon>
        <taxon>Viridiplantae</taxon>
        <taxon>Streptophyta</taxon>
        <taxon>Embryophyta</taxon>
        <taxon>Tracheophyta</taxon>
        <taxon>Lycopodiopsida</taxon>
        <taxon>Lycopodiales</taxon>
        <taxon>Lycopodiaceae</taxon>
        <taxon>Lycopodioideae</taxon>
        <taxon>Diphasiastrum</taxon>
    </lineage>
</organism>
<gene>
    <name evidence="1" type="ORF">O6H91_16G057400</name>
</gene>
<keyword evidence="2" id="KW-1185">Reference proteome</keyword>
<comment type="caution">
    <text evidence="1">The sequence shown here is derived from an EMBL/GenBank/DDBJ whole genome shotgun (WGS) entry which is preliminary data.</text>
</comment>
<proteinExistence type="predicted"/>
<name>A0ACC2BCI7_DIPCM</name>